<keyword evidence="4" id="KW-0067">ATP-binding</keyword>
<dbReference type="Pfam" id="PF20073">
    <property type="entry name" value="DUF6469"/>
    <property type="match status" value="1"/>
</dbReference>
<proteinExistence type="predicted"/>
<dbReference type="InterPro" id="IPR045529">
    <property type="entry name" value="DUF6469"/>
</dbReference>
<sequence length="1527" mass="173672">MELIHLVFRWSIRDIFNENLYKNRVEDISESFESVDHYLGSFVYPLLEETRAELASAMEILYKAPFAKIKYLTESKYETYDVDVDHWENRQNDRAKEAYKTLPGDILLVSNMKPETVSDLQRDGCTFTLACVRKNLDDESDTISSHNFNVETAMPVQAVDRRSSKKHYVVFLMNFTTQKRIWNVLGMRENMRIIEKILSKDDLGEENCKYCPLKCNSEIEEIIDPALLSKLNESQVEAILTSLSKTDCHHKPSVELIWGPPGTGKTTTVSILLYTLLKMNVRTVICAPTNVAIRQLASRVLALVRNSVKTESENGLLAHHLGDMLIFGNEDRLKVGSDIKDIFLDYRVERLEECLASFTGWKHCVSSVLDFLQDCVSQHQIFVENEQIKAKANSQEVEVMQSEPKSLLQFARDRFSHLAPPLRKCMLNILTHLPSSFIHDHTCKHIEQLMLHLGSIEMLLFEDNGSITCDELESVFLEKEITSGSEPFVDTSSSLKNVRNECLSILGAVQASLNGHNLPTIIGKDLATKFCLQETSLIFCTTSSSFKLHKDDMKPFSLLVIDEAAQVKECESIIPLQIRGVRHAILVGDEKQLPATVNSKLSEGAGFGRSLFARLSSLGHSKHLLNVQYRMHPSISQFPNTYFYHNQILDAPSVQIQSYEKRYLQGTMFGPYSFINVHNGKENFDGAGRSKLNMAEVEVVVKLVQKLFIAWNGSNEKLSIGLISPYAAQVAAIRHRLQQKYENRKGFIVNVKSVDGFQGGEEDIIIISTVRSNKRGSIGFLASPQRTNVALTRARHCLWILGNERTLSRSDSVWKAIVCDAKHRKCFFNADEDRGSGKAVIDVKNSHRKCFFSADEDRDFGNFNEAAGIAKHLGDTLHEIDLLEKSGDYTNASLLVISYVLCNSLWFSGSNSQGWPLKSFPQKEELLTKAKSVAHKVSGVFHLSISAEANVVMSHEQMELSELMEFYSASKEYSTFMGEILSVRKLVDAHLQLHVTKYEWDLELVADPVLFNGRISKNQVSCRTLIYVWNLWKAKLLEILDCLDSLENGSEGIVRFCHDYFGVRLMNNPSATYILLKPDAMWIGIHKKFIVLDRKVATLDARHFASAAQKYLRQELVSTGFRVLEALQALHRFSMTKPLSMYCQSLCLTCVYDVTKFFIESNSLDMVKDDDCKLQDFLKLSTTKYFELIFPLDPRQSLSESLILHRETETSKNVLDEIISSNICGAQNELTYGQIGRVVMIMLGSGKPKHDLYMRIIEKLGANSPWKPLVENLFPVTDSVDLSREFHQALQETYNVDWRGKIDYISPNCFFYLVERLLILVPHPQGFFFTVKSSFVEHLMCMQLDANPSDAFVIDDRLYPRETVDFLADVVHQCLYDTRETMEWIKNSRIDGKYYFPVLMLRLIMILCTLCLNTYFPVNDLFQMLDKPRIRSQLPREFCEAFSRRNKNNNSSYVAAIAEAFKVVGDPLMIVSSTGARPKLIPSDAVYVNLRSFSCRNEIVNVLFPVTESSSTVGPTFVRKKDAILQI</sequence>
<accession>A0ABD3CZQ0</accession>
<organism evidence="8 9">
    <name type="scientific">Castilleja foliolosa</name>
    <dbReference type="NCBI Taxonomy" id="1961234"/>
    <lineage>
        <taxon>Eukaryota</taxon>
        <taxon>Viridiplantae</taxon>
        <taxon>Streptophyta</taxon>
        <taxon>Embryophyta</taxon>
        <taxon>Tracheophyta</taxon>
        <taxon>Spermatophyta</taxon>
        <taxon>Magnoliopsida</taxon>
        <taxon>eudicotyledons</taxon>
        <taxon>Gunneridae</taxon>
        <taxon>Pentapetalae</taxon>
        <taxon>asterids</taxon>
        <taxon>lamiids</taxon>
        <taxon>Lamiales</taxon>
        <taxon>Orobanchaceae</taxon>
        <taxon>Pedicularideae</taxon>
        <taxon>Castillejinae</taxon>
        <taxon>Castilleja</taxon>
    </lineage>
</organism>
<evidence type="ECO:0000256" key="2">
    <source>
        <dbReference type="ARBA" id="ARBA00022801"/>
    </source>
</evidence>
<dbReference type="InterPro" id="IPR041679">
    <property type="entry name" value="DNA2/NAM7-like_C"/>
</dbReference>
<feature type="domain" description="DUF6469" evidence="7">
    <location>
        <begin position="65"/>
        <end position="191"/>
    </location>
</feature>
<dbReference type="FunFam" id="3.40.50.300:FF:000326">
    <property type="entry name" value="P-loop containing nucleoside triphosphate hydrolase"/>
    <property type="match status" value="1"/>
</dbReference>
<dbReference type="GO" id="GO:0005524">
    <property type="term" value="F:ATP binding"/>
    <property type="evidence" value="ECO:0007669"/>
    <property type="project" value="UniProtKB-KW"/>
</dbReference>
<evidence type="ECO:0000256" key="3">
    <source>
        <dbReference type="ARBA" id="ARBA00022806"/>
    </source>
</evidence>
<dbReference type="InterPro" id="IPR047187">
    <property type="entry name" value="SF1_C_Upf1"/>
</dbReference>
<dbReference type="Proteomes" id="UP001632038">
    <property type="component" value="Unassembled WGS sequence"/>
</dbReference>
<evidence type="ECO:0000313" key="8">
    <source>
        <dbReference type="EMBL" id="KAL3635024.1"/>
    </source>
</evidence>
<reference evidence="9" key="1">
    <citation type="journal article" date="2024" name="IScience">
        <title>Strigolactones Initiate the Formation of Haustorium-like Structures in Castilleja.</title>
        <authorList>
            <person name="Buerger M."/>
            <person name="Peterson D."/>
            <person name="Chory J."/>
        </authorList>
    </citation>
    <scope>NUCLEOTIDE SEQUENCE [LARGE SCALE GENOMIC DNA]</scope>
</reference>
<dbReference type="Pfam" id="PF13086">
    <property type="entry name" value="AAA_11"/>
    <property type="match status" value="1"/>
</dbReference>
<dbReference type="Gene3D" id="3.40.50.300">
    <property type="entry name" value="P-loop containing nucleotide triphosphate hydrolases"/>
    <property type="match status" value="2"/>
</dbReference>
<evidence type="ECO:0000256" key="1">
    <source>
        <dbReference type="ARBA" id="ARBA00022741"/>
    </source>
</evidence>
<evidence type="ECO:0000256" key="4">
    <source>
        <dbReference type="ARBA" id="ARBA00022840"/>
    </source>
</evidence>
<dbReference type="InterPro" id="IPR039904">
    <property type="entry name" value="TRANK1"/>
</dbReference>
<evidence type="ECO:0000259" key="6">
    <source>
        <dbReference type="Pfam" id="PF13087"/>
    </source>
</evidence>
<keyword evidence="3" id="KW-0347">Helicase</keyword>
<comment type="caution">
    <text evidence="8">The sequence shown here is derived from an EMBL/GenBank/DDBJ whole genome shotgun (WGS) entry which is preliminary data.</text>
</comment>
<name>A0ABD3CZQ0_9LAMI</name>
<evidence type="ECO:0000259" key="7">
    <source>
        <dbReference type="Pfam" id="PF20073"/>
    </source>
</evidence>
<dbReference type="GO" id="GO:0016787">
    <property type="term" value="F:hydrolase activity"/>
    <property type="evidence" value="ECO:0007669"/>
    <property type="project" value="UniProtKB-KW"/>
</dbReference>
<dbReference type="Pfam" id="PF13087">
    <property type="entry name" value="AAA_12"/>
    <property type="match status" value="1"/>
</dbReference>
<evidence type="ECO:0000313" key="9">
    <source>
        <dbReference type="Proteomes" id="UP001632038"/>
    </source>
</evidence>
<dbReference type="InterPro" id="IPR027417">
    <property type="entry name" value="P-loop_NTPase"/>
</dbReference>
<feature type="domain" description="DNA2/NAM7 helicase helicase" evidence="5">
    <location>
        <begin position="230"/>
        <end position="600"/>
    </location>
</feature>
<dbReference type="GO" id="GO:0005694">
    <property type="term" value="C:chromosome"/>
    <property type="evidence" value="ECO:0007669"/>
    <property type="project" value="UniProtKB-ARBA"/>
</dbReference>
<dbReference type="SUPFAM" id="SSF52540">
    <property type="entry name" value="P-loop containing nucleoside triphosphate hydrolases"/>
    <property type="match status" value="1"/>
</dbReference>
<gene>
    <name evidence="8" type="ORF">CASFOL_022078</name>
</gene>
<dbReference type="PANTHER" id="PTHR21529">
    <property type="entry name" value="MAMMARY TURMOR VIRUS RECEPTOR HOMOLOG 1, 2 MTVR1, 2"/>
    <property type="match status" value="1"/>
</dbReference>
<dbReference type="InterPro" id="IPR041677">
    <property type="entry name" value="DNA2/NAM7_AAA_11"/>
</dbReference>
<dbReference type="PANTHER" id="PTHR21529:SF4">
    <property type="entry name" value="TPR AND ANKYRIN REPEAT-CONTAINING PROTEIN 1"/>
    <property type="match status" value="1"/>
</dbReference>
<feature type="domain" description="DNA2/NAM7 helicase-like C-terminal" evidence="6">
    <location>
        <begin position="608"/>
        <end position="804"/>
    </location>
</feature>
<dbReference type="EMBL" id="JAVIJP010000028">
    <property type="protein sequence ID" value="KAL3635024.1"/>
    <property type="molecule type" value="Genomic_DNA"/>
</dbReference>
<keyword evidence="9" id="KW-1185">Reference proteome</keyword>
<dbReference type="CDD" id="cd18808">
    <property type="entry name" value="SF1_C_Upf1"/>
    <property type="match status" value="1"/>
</dbReference>
<keyword evidence="1" id="KW-0547">Nucleotide-binding</keyword>
<keyword evidence="2" id="KW-0378">Hydrolase</keyword>
<protein>
    <submittedName>
        <fullName evidence="8">Uncharacterized protein</fullName>
    </submittedName>
</protein>
<dbReference type="GO" id="GO:0004386">
    <property type="term" value="F:helicase activity"/>
    <property type="evidence" value="ECO:0007669"/>
    <property type="project" value="UniProtKB-KW"/>
</dbReference>
<evidence type="ECO:0000259" key="5">
    <source>
        <dbReference type="Pfam" id="PF13086"/>
    </source>
</evidence>